<feature type="compositionally biased region" description="Polar residues" evidence="1">
    <location>
        <begin position="408"/>
        <end position="422"/>
    </location>
</feature>
<proteinExistence type="predicted"/>
<feature type="region of interest" description="Disordered" evidence="1">
    <location>
        <begin position="408"/>
        <end position="430"/>
    </location>
</feature>
<organism evidence="2 3">
    <name type="scientific">Favolaschia claudopus</name>
    <dbReference type="NCBI Taxonomy" id="2862362"/>
    <lineage>
        <taxon>Eukaryota</taxon>
        <taxon>Fungi</taxon>
        <taxon>Dikarya</taxon>
        <taxon>Basidiomycota</taxon>
        <taxon>Agaricomycotina</taxon>
        <taxon>Agaricomycetes</taxon>
        <taxon>Agaricomycetidae</taxon>
        <taxon>Agaricales</taxon>
        <taxon>Marasmiineae</taxon>
        <taxon>Mycenaceae</taxon>
        <taxon>Favolaschia</taxon>
    </lineage>
</organism>
<dbReference type="EMBL" id="JAWWNJ010000055">
    <property type="protein sequence ID" value="KAK7015048.1"/>
    <property type="molecule type" value="Genomic_DNA"/>
</dbReference>
<keyword evidence="3" id="KW-1185">Reference proteome</keyword>
<dbReference type="Proteomes" id="UP001362999">
    <property type="component" value="Unassembled WGS sequence"/>
</dbReference>
<sequence length="430" mass="46773">MPPKKRPASAAVKSSIPSGSDDNEEDQLKDQDVAGVLEVKYRDPETSQRLLALIFESDIIKQGLFPSTGPNASLSDGGGMPKTEHQWALAKLLLGKDPKYVASIAAAEKDSKMRASYARKIKNRLMISSSSMMRQARKHNTTMGQTGEGIRKASKIDMSKKNAFTTKWAQISQKSSWYFKMQELIGEHPNLVPTGLGNSSSSFDAGVTVLGLTSDDEASAEEEENNDDDETLPRAPHTNTSSPRDSPEPRASRKRSFSKGDVDSEGMVPSKAVETSIFPLSSKRLTEAHICIIAFGAGAGVAANKDEAENEGGGADLDCGAGGADTPEGIDFASFQMRQQTKVVEVKGQVMEKREVRKMRDREARKVEKMQKMKMKELKICQAHELCMTTLTGRSSMPSHTAGFFDTSSHSAHTSGYASSSDYNDHDPLL</sequence>
<feature type="region of interest" description="Disordered" evidence="1">
    <location>
        <begin position="1"/>
        <end position="31"/>
    </location>
</feature>
<reference evidence="2 3" key="1">
    <citation type="journal article" date="2024" name="J Genomics">
        <title>Draft genome sequencing and assembly of Favolaschia claudopus CIRM-BRFM 2984 isolated from oak limbs.</title>
        <authorList>
            <person name="Navarro D."/>
            <person name="Drula E."/>
            <person name="Chaduli D."/>
            <person name="Cazenave R."/>
            <person name="Ahrendt S."/>
            <person name="Wang J."/>
            <person name="Lipzen A."/>
            <person name="Daum C."/>
            <person name="Barry K."/>
            <person name="Grigoriev I.V."/>
            <person name="Favel A."/>
            <person name="Rosso M.N."/>
            <person name="Martin F."/>
        </authorList>
    </citation>
    <scope>NUCLEOTIDE SEQUENCE [LARGE SCALE GENOMIC DNA]</scope>
    <source>
        <strain evidence="2 3">CIRM-BRFM 2984</strain>
    </source>
</reference>
<feature type="region of interest" description="Disordered" evidence="1">
    <location>
        <begin position="216"/>
        <end position="270"/>
    </location>
</feature>
<evidence type="ECO:0000313" key="3">
    <source>
        <dbReference type="Proteomes" id="UP001362999"/>
    </source>
</evidence>
<evidence type="ECO:0000313" key="2">
    <source>
        <dbReference type="EMBL" id="KAK7015048.1"/>
    </source>
</evidence>
<comment type="caution">
    <text evidence="2">The sequence shown here is derived from an EMBL/GenBank/DDBJ whole genome shotgun (WGS) entry which is preliminary data.</text>
</comment>
<protein>
    <submittedName>
        <fullName evidence="2">Uncharacterized protein</fullName>
    </submittedName>
</protein>
<dbReference type="AlphaFoldDB" id="A0AAW0AP81"/>
<accession>A0AAW0AP81</accession>
<gene>
    <name evidence="2" type="ORF">R3P38DRAFT_2787158</name>
</gene>
<evidence type="ECO:0000256" key="1">
    <source>
        <dbReference type="SAM" id="MobiDB-lite"/>
    </source>
</evidence>
<feature type="compositionally biased region" description="Acidic residues" evidence="1">
    <location>
        <begin position="216"/>
        <end position="230"/>
    </location>
</feature>
<name>A0AAW0AP81_9AGAR</name>